<organism evidence="2 3">
    <name type="scientific">Striga asiatica</name>
    <name type="common">Asiatic witchweed</name>
    <name type="synonym">Buchnera asiatica</name>
    <dbReference type="NCBI Taxonomy" id="4170"/>
    <lineage>
        <taxon>Eukaryota</taxon>
        <taxon>Viridiplantae</taxon>
        <taxon>Streptophyta</taxon>
        <taxon>Embryophyta</taxon>
        <taxon>Tracheophyta</taxon>
        <taxon>Spermatophyta</taxon>
        <taxon>Magnoliopsida</taxon>
        <taxon>eudicotyledons</taxon>
        <taxon>Gunneridae</taxon>
        <taxon>Pentapetalae</taxon>
        <taxon>asterids</taxon>
        <taxon>lamiids</taxon>
        <taxon>Lamiales</taxon>
        <taxon>Orobanchaceae</taxon>
        <taxon>Buchnereae</taxon>
        <taxon>Striga</taxon>
    </lineage>
</organism>
<evidence type="ECO:0000313" key="3">
    <source>
        <dbReference type="Proteomes" id="UP000325081"/>
    </source>
</evidence>
<dbReference type="SMART" id="SM00256">
    <property type="entry name" value="FBOX"/>
    <property type="match status" value="1"/>
</dbReference>
<dbReference type="Proteomes" id="UP000325081">
    <property type="component" value="Unassembled WGS sequence"/>
</dbReference>
<feature type="domain" description="F-box" evidence="1">
    <location>
        <begin position="1"/>
        <end position="43"/>
    </location>
</feature>
<protein>
    <submittedName>
        <fullName evidence="2">F-box and associated interaction domains-containing protein</fullName>
    </submittedName>
</protein>
<dbReference type="Gene3D" id="1.20.1280.50">
    <property type="match status" value="1"/>
</dbReference>
<dbReference type="InterPro" id="IPR011043">
    <property type="entry name" value="Gal_Oxase/kelch_b-propeller"/>
</dbReference>
<name>A0A5A7QPT7_STRAF</name>
<dbReference type="CDD" id="cd22157">
    <property type="entry name" value="F-box_AtFBW1-like"/>
    <property type="match status" value="1"/>
</dbReference>
<dbReference type="InterPro" id="IPR013187">
    <property type="entry name" value="F-box-assoc_dom_typ3"/>
</dbReference>
<reference evidence="3" key="1">
    <citation type="journal article" date="2019" name="Curr. Biol.">
        <title>Genome Sequence of Striga asiatica Provides Insight into the Evolution of Plant Parasitism.</title>
        <authorList>
            <person name="Yoshida S."/>
            <person name="Kim S."/>
            <person name="Wafula E.K."/>
            <person name="Tanskanen J."/>
            <person name="Kim Y.M."/>
            <person name="Honaas L."/>
            <person name="Yang Z."/>
            <person name="Spallek T."/>
            <person name="Conn C.E."/>
            <person name="Ichihashi Y."/>
            <person name="Cheong K."/>
            <person name="Cui S."/>
            <person name="Der J.P."/>
            <person name="Gundlach H."/>
            <person name="Jiao Y."/>
            <person name="Hori C."/>
            <person name="Ishida J.K."/>
            <person name="Kasahara H."/>
            <person name="Kiba T."/>
            <person name="Kim M.S."/>
            <person name="Koo N."/>
            <person name="Laohavisit A."/>
            <person name="Lee Y.H."/>
            <person name="Lumba S."/>
            <person name="McCourt P."/>
            <person name="Mortimer J.C."/>
            <person name="Mutuku J.M."/>
            <person name="Nomura T."/>
            <person name="Sasaki-Sekimoto Y."/>
            <person name="Seto Y."/>
            <person name="Wang Y."/>
            <person name="Wakatake T."/>
            <person name="Sakakibara H."/>
            <person name="Demura T."/>
            <person name="Yamaguchi S."/>
            <person name="Yoneyama K."/>
            <person name="Manabe R.I."/>
            <person name="Nelson D.C."/>
            <person name="Schulman A.H."/>
            <person name="Timko M.P."/>
            <person name="dePamphilis C.W."/>
            <person name="Choi D."/>
            <person name="Shirasu K."/>
        </authorList>
    </citation>
    <scope>NUCLEOTIDE SEQUENCE [LARGE SCALE GENOMIC DNA]</scope>
    <source>
        <strain evidence="3">cv. UVA1</strain>
    </source>
</reference>
<dbReference type="SUPFAM" id="SSF81383">
    <property type="entry name" value="F-box domain"/>
    <property type="match status" value="1"/>
</dbReference>
<sequence>MGLPSDLQREILLRLPASSLLRFRAVCKCWCYEIDDPSFVRAHMVSNHRTSTSNSNLLLTSSNSDAIYSLPVDSLNYVDGQRTLSATRIPSALIPPGSDLLPIADSCNGLVFIRHSFLVRHKEWVIWNPLTGDYLELLPACLAFCGCWIGYDPSSDDYKVVSIGKENAHIYSLRYNSWKRIDEKCPSRVFMDAVIALDLATEKFRKLSLPCNGKPSYNWQSGVLGGCLVVFLSNDCSRAWVLKNYEALKPEWVRLFTPVGLSLIKEETRLVICRGGGVIKLWDVQSNSKKIIIIKPFPVWLPEEQEPEKIQVLFGLDGDGIGEGEEEQNRNGNSEMMGKLMSLGKMGLTLLGLCWAWIMRRKEE</sequence>
<evidence type="ECO:0000313" key="2">
    <source>
        <dbReference type="EMBL" id="GER47210.1"/>
    </source>
</evidence>
<dbReference type="InterPro" id="IPR001810">
    <property type="entry name" value="F-box_dom"/>
</dbReference>
<dbReference type="OrthoDB" id="909284at2759"/>
<proteinExistence type="predicted"/>
<dbReference type="PANTHER" id="PTHR31672:SF13">
    <property type="entry name" value="F-BOX PROTEIN CPR30-LIKE"/>
    <property type="match status" value="1"/>
</dbReference>
<comment type="caution">
    <text evidence="2">The sequence shown here is derived from an EMBL/GenBank/DDBJ whole genome shotgun (WGS) entry which is preliminary data.</text>
</comment>
<dbReference type="AlphaFoldDB" id="A0A5A7QPT7"/>
<accession>A0A5A7QPT7</accession>
<dbReference type="PROSITE" id="PS50181">
    <property type="entry name" value="FBOX"/>
    <property type="match status" value="1"/>
</dbReference>
<dbReference type="PANTHER" id="PTHR31672">
    <property type="entry name" value="BNACNNG10540D PROTEIN"/>
    <property type="match status" value="1"/>
</dbReference>
<dbReference type="Pfam" id="PF00646">
    <property type="entry name" value="F-box"/>
    <property type="match status" value="1"/>
</dbReference>
<dbReference type="EMBL" id="BKCP01007760">
    <property type="protein sequence ID" value="GER47210.1"/>
    <property type="molecule type" value="Genomic_DNA"/>
</dbReference>
<evidence type="ECO:0000259" key="1">
    <source>
        <dbReference type="PROSITE" id="PS50181"/>
    </source>
</evidence>
<gene>
    <name evidence="2" type="ORF">STAS_24283</name>
</gene>
<dbReference type="SUPFAM" id="SSF50965">
    <property type="entry name" value="Galactose oxidase, central domain"/>
    <property type="match status" value="1"/>
</dbReference>
<dbReference type="InterPro" id="IPR036047">
    <property type="entry name" value="F-box-like_dom_sf"/>
</dbReference>
<dbReference type="Pfam" id="PF08268">
    <property type="entry name" value="FBA_3"/>
    <property type="match status" value="1"/>
</dbReference>
<keyword evidence="3" id="KW-1185">Reference proteome</keyword>
<dbReference type="InterPro" id="IPR050796">
    <property type="entry name" value="SCF_F-box_component"/>
</dbReference>
<dbReference type="InterPro" id="IPR017451">
    <property type="entry name" value="F-box-assoc_interact_dom"/>
</dbReference>
<dbReference type="NCBIfam" id="TIGR01640">
    <property type="entry name" value="F_box_assoc_1"/>
    <property type="match status" value="1"/>
</dbReference>